<evidence type="ECO:0000313" key="1">
    <source>
        <dbReference type="EMBL" id="MBP0437562.1"/>
    </source>
</evidence>
<proteinExistence type="predicted"/>
<dbReference type="AlphaFoldDB" id="A0A8J7R4W0"/>
<organism evidence="1 2">
    <name type="scientific">Tianweitania sediminis</name>
    <dbReference type="NCBI Taxonomy" id="1502156"/>
    <lineage>
        <taxon>Bacteria</taxon>
        <taxon>Pseudomonadati</taxon>
        <taxon>Pseudomonadota</taxon>
        <taxon>Alphaproteobacteria</taxon>
        <taxon>Hyphomicrobiales</taxon>
        <taxon>Phyllobacteriaceae</taxon>
        <taxon>Tianweitania</taxon>
    </lineage>
</organism>
<sequence length="80" mass="8372">MALSEKALSILTFAAYHRLASGMIVRDVVLEDGAGHKADADGVAEMKEAGLLEVNDTRGTLTDQGEAMLSKVVEAIRGVG</sequence>
<accession>A0A8J7R4W0</accession>
<comment type="caution">
    <text evidence="1">The sequence shown here is derived from an EMBL/GenBank/DDBJ whole genome shotgun (WGS) entry which is preliminary data.</text>
</comment>
<keyword evidence="2" id="KW-1185">Reference proteome</keyword>
<evidence type="ECO:0000313" key="2">
    <source>
        <dbReference type="Proteomes" id="UP000666240"/>
    </source>
</evidence>
<gene>
    <name evidence="1" type="ORF">J5Y06_02700</name>
</gene>
<name>A0A8J7R4W0_9HYPH</name>
<reference evidence="1" key="1">
    <citation type="submission" date="2021-03" db="EMBL/GenBank/DDBJ databases">
        <title>Genome sequencing and assembly of Tianweitania sediminis.</title>
        <authorList>
            <person name="Chhetri G."/>
        </authorList>
    </citation>
    <scope>NUCLEOTIDE SEQUENCE</scope>
    <source>
        <strain evidence="1">Z8</strain>
    </source>
</reference>
<dbReference type="EMBL" id="JAGIYY010000001">
    <property type="protein sequence ID" value="MBP0437562.1"/>
    <property type="molecule type" value="Genomic_DNA"/>
</dbReference>
<dbReference type="RefSeq" id="WP_209333560.1">
    <property type="nucleotide sequence ID" value="NZ_JAGIYY010000001.1"/>
</dbReference>
<protein>
    <submittedName>
        <fullName evidence="1">Uncharacterized protein</fullName>
    </submittedName>
</protein>
<dbReference type="Proteomes" id="UP000666240">
    <property type="component" value="Unassembled WGS sequence"/>
</dbReference>